<proteinExistence type="predicted"/>
<dbReference type="AlphaFoldDB" id="A0A7Z0B805"/>
<dbReference type="EMBL" id="JACCAS010000001">
    <property type="protein sequence ID" value="NYH24694.1"/>
    <property type="molecule type" value="Genomic_DNA"/>
</dbReference>
<keyword evidence="3" id="KW-1185">Reference proteome</keyword>
<comment type="caution">
    <text evidence="2">The sequence shown here is derived from an EMBL/GenBank/DDBJ whole genome shotgun (WGS) entry which is preliminary data.</text>
</comment>
<protein>
    <submittedName>
        <fullName evidence="2">Uncharacterized protein</fullName>
    </submittedName>
</protein>
<evidence type="ECO:0000256" key="1">
    <source>
        <dbReference type="SAM" id="MobiDB-lite"/>
    </source>
</evidence>
<gene>
    <name evidence="2" type="ORF">GGD40_004173</name>
</gene>
<organism evidence="2 3">
    <name type="scientific">Paraburkholderia bryophila</name>
    <dbReference type="NCBI Taxonomy" id="420952"/>
    <lineage>
        <taxon>Bacteria</taxon>
        <taxon>Pseudomonadati</taxon>
        <taxon>Pseudomonadota</taxon>
        <taxon>Betaproteobacteria</taxon>
        <taxon>Burkholderiales</taxon>
        <taxon>Burkholderiaceae</taxon>
        <taxon>Paraburkholderia</taxon>
    </lineage>
</organism>
<accession>A0A7Z0B805</accession>
<feature type="region of interest" description="Disordered" evidence="1">
    <location>
        <begin position="66"/>
        <end position="104"/>
    </location>
</feature>
<feature type="compositionally biased region" description="Acidic residues" evidence="1">
    <location>
        <begin position="91"/>
        <end position="104"/>
    </location>
</feature>
<sequence length="104" mass="11641">MPPNHPLFLEVSAEDIEAEWWAYHYRDSKASVEFDDDDENASSDYEAEARREMEEMEAAAAAAGMTLEEYLKPAPKPAEASEQPAQPVAEPDPDDPEEWGESIV</sequence>
<evidence type="ECO:0000313" key="3">
    <source>
        <dbReference type="Proteomes" id="UP000540929"/>
    </source>
</evidence>
<evidence type="ECO:0000313" key="2">
    <source>
        <dbReference type="EMBL" id="NYH24694.1"/>
    </source>
</evidence>
<name>A0A7Z0B805_9BURK</name>
<reference evidence="2 3" key="1">
    <citation type="submission" date="2020-07" db="EMBL/GenBank/DDBJ databases">
        <title>Exploring microbial biodiversity for novel pathways involved in the catabolism of aromatic compounds derived from lignin.</title>
        <authorList>
            <person name="Elkins J."/>
        </authorList>
    </citation>
    <scope>NUCLEOTIDE SEQUENCE [LARGE SCALE GENOMIC DNA]</scope>
    <source>
        <strain evidence="2 3">H2C3C</strain>
    </source>
</reference>
<dbReference type="Proteomes" id="UP000540929">
    <property type="component" value="Unassembled WGS sequence"/>
</dbReference>
<dbReference type="RefSeq" id="WP_179744763.1">
    <property type="nucleotide sequence ID" value="NZ_JACCAS010000001.1"/>
</dbReference>